<protein>
    <recommendedName>
        <fullName evidence="3">PE-PGRS family protein</fullName>
    </recommendedName>
</protein>
<dbReference type="RefSeq" id="WP_310912803.1">
    <property type="nucleotide sequence ID" value="NZ_JAVLVT010000005.1"/>
</dbReference>
<keyword evidence="2" id="KW-1185">Reference proteome</keyword>
<organism evidence="1 2">
    <name type="scientific">Lipingzhangella rawalii</name>
    <dbReference type="NCBI Taxonomy" id="2055835"/>
    <lineage>
        <taxon>Bacteria</taxon>
        <taxon>Bacillati</taxon>
        <taxon>Actinomycetota</taxon>
        <taxon>Actinomycetes</taxon>
        <taxon>Streptosporangiales</taxon>
        <taxon>Nocardiopsidaceae</taxon>
        <taxon>Lipingzhangella</taxon>
    </lineage>
</organism>
<gene>
    <name evidence="1" type="ORF">RIF23_13310</name>
</gene>
<evidence type="ECO:0008006" key="3">
    <source>
        <dbReference type="Google" id="ProtNLM"/>
    </source>
</evidence>
<proteinExistence type="predicted"/>
<dbReference type="EMBL" id="JAVLVT010000005">
    <property type="protein sequence ID" value="MDS1271275.1"/>
    <property type="molecule type" value="Genomic_DNA"/>
</dbReference>
<name>A0ABU2H8V0_9ACTN</name>
<accession>A0ABU2H8V0</accession>
<comment type="caution">
    <text evidence="1">The sequence shown here is derived from an EMBL/GenBank/DDBJ whole genome shotgun (WGS) entry which is preliminary data.</text>
</comment>
<evidence type="ECO:0000313" key="2">
    <source>
        <dbReference type="Proteomes" id="UP001250214"/>
    </source>
</evidence>
<sequence length="511" mass="56450">MLRAARSLLALRHPLDTELAISELLGAWWGQQVPDGDVERIIGEGLIQHAADSATSAACALLSGISSLGRTRRQRLAARWALYDLLRQGTPRPRWAELLGTARPGDCYVSGSRFGDTDDVICTFDYGDADDPDRHAVIAVIDHNAGGVLRDVWVTSKVTTLVDHGWATTHRDPMATFTPLPATRARTLLETAVVRTEAALTHERGLGQAVSPVSTDLTRDTLAHHHALLRARIRQLPSAPSVVTQPWRREHRATLAARFLASPEAADLSDSYTASRCVDHIIDYGSDLDSGRPLRVSPRKVEAFLLSWLPRRVVLSPAEREAMPHVLAAWIRWAAPRSGLPAEARDATLDALWEATRCLVDAGQDPVAVTGMRPETVRRLLPDGDLAALPRRIFAFPLLTSDYLAEDDAYDPTTPEGRRALLRLDHFNGQQASQGRHSTDSFEGSPELEEALDCHEELARRLWDDDPPNLWAAARRLLDRGHSRMVVLETLLDVLTNGEDSRALVKRLDDL</sequence>
<dbReference type="Proteomes" id="UP001250214">
    <property type="component" value="Unassembled WGS sequence"/>
</dbReference>
<evidence type="ECO:0000313" key="1">
    <source>
        <dbReference type="EMBL" id="MDS1271275.1"/>
    </source>
</evidence>
<reference evidence="2" key="1">
    <citation type="submission" date="2023-07" db="EMBL/GenBank/DDBJ databases">
        <title>Novel species in the genus Lipingzhangella isolated from Sambhar Salt Lake.</title>
        <authorList>
            <person name="Jiya N."/>
            <person name="Kajale S."/>
            <person name="Sharma A."/>
        </authorList>
    </citation>
    <scope>NUCLEOTIDE SEQUENCE [LARGE SCALE GENOMIC DNA]</scope>
    <source>
        <strain evidence="2">LS1_29</strain>
    </source>
</reference>